<proteinExistence type="predicted"/>
<gene>
    <name evidence="2" type="ORF">RFI_36062</name>
</gene>
<evidence type="ECO:0000313" key="3">
    <source>
        <dbReference type="Proteomes" id="UP000023152"/>
    </source>
</evidence>
<organism evidence="2 3">
    <name type="scientific">Reticulomyxa filosa</name>
    <dbReference type="NCBI Taxonomy" id="46433"/>
    <lineage>
        <taxon>Eukaryota</taxon>
        <taxon>Sar</taxon>
        <taxon>Rhizaria</taxon>
        <taxon>Retaria</taxon>
        <taxon>Foraminifera</taxon>
        <taxon>Monothalamids</taxon>
        <taxon>Reticulomyxidae</taxon>
        <taxon>Reticulomyxa</taxon>
    </lineage>
</organism>
<feature type="coiled-coil region" evidence="1">
    <location>
        <begin position="17"/>
        <end position="51"/>
    </location>
</feature>
<name>X6LJT6_RETFI</name>
<reference evidence="2 3" key="1">
    <citation type="journal article" date="2013" name="Curr. Biol.">
        <title>The Genome of the Foraminiferan Reticulomyxa filosa.</title>
        <authorList>
            <person name="Glockner G."/>
            <person name="Hulsmann N."/>
            <person name="Schleicher M."/>
            <person name="Noegel A.A."/>
            <person name="Eichinger L."/>
            <person name="Gallinger C."/>
            <person name="Pawlowski J."/>
            <person name="Sierra R."/>
            <person name="Euteneuer U."/>
            <person name="Pillet L."/>
            <person name="Moustafa A."/>
            <person name="Platzer M."/>
            <person name="Groth M."/>
            <person name="Szafranski K."/>
            <person name="Schliwa M."/>
        </authorList>
    </citation>
    <scope>NUCLEOTIDE SEQUENCE [LARGE SCALE GENOMIC DNA]</scope>
</reference>
<sequence length="85" mass="10170">MDANSASKDFKEMIEKQKSIQQEINKKYLEKKELKNQMDEAILNYTKCIEQYNNLCSIERDILIQKQQKEQQIIAINKIQDFNNN</sequence>
<accession>X6LJT6</accession>
<protein>
    <submittedName>
        <fullName evidence="2">Uncharacterized protein</fullName>
    </submittedName>
</protein>
<feature type="non-terminal residue" evidence="2">
    <location>
        <position position="85"/>
    </location>
</feature>
<dbReference type="EMBL" id="ASPP01038464">
    <property type="protein sequence ID" value="ETO01377.1"/>
    <property type="molecule type" value="Genomic_DNA"/>
</dbReference>
<evidence type="ECO:0000256" key="1">
    <source>
        <dbReference type="SAM" id="Coils"/>
    </source>
</evidence>
<dbReference type="Proteomes" id="UP000023152">
    <property type="component" value="Unassembled WGS sequence"/>
</dbReference>
<keyword evidence="3" id="KW-1185">Reference proteome</keyword>
<evidence type="ECO:0000313" key="2">
    <source>
        <dbReference type="EMBL" id="ETO01377.1"/>
    </source>
</evidence>
<dbReference type="AlphaFoldDB" id="X6LJT6"/>
<comment type="caution">
    <text evidence="2">The sequence shown here is derived from an EMBL/GenBank/DDBJ whole genome shotgun (WGS) entry which is preliminary data.</text>
</comment>
<keyword evidence="1" id="KW-0175">Coiled coil</keyword>